<feature type="transmembrane region" description="Helical" evidence="6">
    <location>
        <begin position="200"/>
        <end position="219"/>
    </location>
</feature>
<dbReference type="InterPro" id="IPR018385">
    <property type="entry name" value="C4_dicarb_anaerob_car-like"/>
</dbReference>
<evidence type="ECO:0000313" key="8">
    <source>
        <dbReference type="Proteomes" id="UP000446866"/>
    </source>
</evidence>
<evidence type="ECO:0000256" key="5">
    <source>
        <dbReference type="ARBA" id="ARBA00023136"/>
    </source>
</evidence>
<feature type="transmembrane region" description="Helical" evidence="6">
    <location>
        <begin position="75"/>
        <end position="94"/>
    </location>
</feature>
<dbReference type="RefSeq" id="WP_160200581.1">
    <property type="nucleotide sequence ID" value="NZ_QXWK01000001.1"/>
</dbReference>
<comment type="caution">
    <text evidence="7">The sequence shown here is derived from an EMBL/GenBank/DDBJ whole genome shotgun (WGS) entry which is preliminary data.</text>
</comment>
<feature type="transmembrane region" description="Helical" evidence="6">
    <location>
        <begin position="138"/>
        <end position="157"/>
    </location>
</feature>
<accession>A0A845QG48</accession>
<dbReference type="PANTHER" id="PTHR43652:SF2">
    <property type="entry name" value="BASIC AMINO ACID ANTIPORTER YFCC-RELATED"/>
    <property type="match status" value="1"/>
</dbReference>
<keyword evidence="4 6" id="KW-1133">Transmembrane helix</keyword>
<keyword evidence="5 6" id="KW-0472">Membrane</keyword>
<evidence type="ECO:0000256" key="3">
    <source>
        <dbReference type="ARBA" id="ARBA00022692"/>
    </source>
</evidence>
<evidence type="ECO:0000256" key="6">
    <source>
        <dbReference type="SAM" id="Phobius"/>
    </source>
</evidence>
<dbReference type="AlphaFoldDB" id="A0A845QG48"/>
<feature type="transmembrane region" description="Helical" evidence="6">
    <location>
        <begin position="439"/>
        <end position="459"/>
    </location>
</feature>
<feature type="transmembrane region" description="Helical" evidence="6">
    <location>
        <begin position="369"/>
        <end position="388"/>
    </location>
</feature>
<feature type="transmembrane region" description="Helical" evidence="6">
    <location>
        <begin position="255"/>
        <end position="277"/>
    </location>
</feature>
<dbReference type="PANTHER" id="PTHR43652">
    <property type="entry name" value="BASIC AMINO ACID ANTIPORTER YFCC-RELATED"/>
    <property type="match status" value="1"/>
</dbReference>
<dbReference type="InterPro" id="IPR051679">
    <property type="entry name" value="DASS-Related_Transporters"/>
</dbReference>
<dbReference type="Pfam" id="PF03606">
    <property type="entry name" value="DcuC"/>
    <property type="match status" value="1"/>
</dbReference>
<comment type="subcellular location">
    <subcellularLocation>
        <location evidence="1">Cell membrane</location>
        <topology evidence="1">Multi-pass membrane protein</topology>
    </subcellularLocation>
</comment>
<evidence type="ECO:0000256" key="4">
    <source>
        <dbReference type="ARBA" id="ARBA00022989"/>
    </source>
</evidence>
<dbReference type="Proteomes" id="UP000446866">
    <property type="component" value="Unassembled WGS sequence"/>
</dbReference>
<evidence type="ECO:0000256" key="2">
    <source>
        <dbReference type="ARBA" id="ARBA00022475"/>
    </source>
</evidence>
<feature type="transmembrane region" description="Helical" evidence="6">
    <location>
        <begin position="408"/>
        <end position="427"/>
    </location>
</feature>
<feature type="transmembrane region" description="Helical" evidence="6">
    <location>
        <begin position="340"/>
        <end position="362"/>
    </location>
</feature>
<protein>
    <submittedName>
        <fullName evidence="7">Putative basic amino acid antiporter YfcC</fullName>
    </submittedName>
</protein>
<feature type="transmembrane region" description="Helical" evidence="6">
    <location>
        <begin position="12"/>
        <end position="30"/>
    </location>
</feature>
<evidence type="ECO:0000313" key="7">
    <source>
        <dbReference type="EMBL" id="NBH60286.1"/>
    </source>
</evidence>
<keyword evidence="8" id="KW-1185">Reference proteome</keyword>
<gene>
    <name evidence="7" type="primary">yfcC</name>
    <name evidence="7" type="ORF">D0435_01180</name>
</gene>
<sequence length="461" mass="49009">MNEKKKFKMPHVYILLIGIVFVCAVLSYIIPAGAYDMITLENGKEVLNPETYHRIDQTPVSLIQFLTAIPRGLQSSASIIFLIFIVGGSFNVLTETGAVESGLGKLAKVAARKEILLIPIVMIVFSLGSAFVGMAEELILFVPIMVGLAKALGFDSITGMVMVMSATSAGFAGAVTNPFTVCVAQDIAGVPLFSGSSFRIAVFVVMVGISIICTMRYAMKVKKNPQLSSMYEQDRLEMDNDAMAKLKEFGGKQKLILLAFIASLILLVVGVTKWGWYLDEISGLFFGMGIVVAVIEGMGFNNYAKALGKGMAEIAAGALVVGFASAVMVTLTDGNIMHTILYYVAGAMEGLPAAVSAACMFLFQTCLNFLIPSGSGQAAVSIPILAPLGDMVGVSRQSVVLAYQMGDGLSNIIIPTGGIMMAALSLAKIPYEKWAKWILPVFLLQVLAGVIIMVIAGVIGY</sequence>
<dbReference type="GO" id="GO:0005886">
    <property type="term" value="C:plasma membrane"/>
    <property type="evidence" value="ECO:0007669"/>
    <property type="project" value="UniProtKB-SubCell"/>
</dbReference>
<feature type="transmembrane region" description="Helical" evidence="6">
    <location>
        <begin position="115"/>
        <end position="132"/>
    </location>
</feature>
<name>A0A845QG48_9FIRM</name>
<keyword evidence="3 6" id="KW-0812">Transmembrane</keyword>
<organism evidence="7 8">
    <name type="scientific">Anaerotruncus colihominis</name>
    <dbReference type="NCBI Taxonomy" id="169435"/>
    <lineage>
        <taxon>Bacteria</taxon>
        <taxon>Bacillati</taxon>
        <taxon>Bacillota</taxon>
        <taxon>Clostridia</taxon>
        <taxon>Eubacteriales</taxon>
        <taxon>Oscillospiraceae</taxon>
        <taxon>Anaerotruncus</taxon>
    </lineage>
</organism>
<proteinExistence type="predicted"/>
<reference evidence="7 8" key="1">
    <citation type="submission" date="2018-08" db="EMBL/GenBank/DDBJ databases">
        <title>Murine metabolic-syndrome-specific gut microbial biobank.</title>
        <authorList>
            <person name="Liu C."/>
        </authorList>
    </citation>
    <scope>NUCLEOTIDE SEQUENCE [LARGE SCALE GENOMIC DNA]</scope>
    <source>
        <strain evidence="7 8">28</strain>
    </source>
</reference>
<feature type="transmembrane region" description="Helical" evidence="6">
    <location>
        <begin position="169"/>
        <end position="188"/>
    </location>
</feature>
<feature type="transmembrane region" description="Helical" evidence="6">
    <location>
        <begin position="283"/>
        <end position="303"/>
    </location>
</feature>
<dbReference type="EMBL" id="QXWK01000001">
    <property type="protein sequence ID" value="NBH60286.1"/>
    <property type="molecule type" value="Genomic_DNA"/>
</dbReference>
<feature type="transmembrane region" description="Helical" evidence="6">
    <location>
        <begin position="310"/>
        <end position="328"/>
    </location>
</feature>
<evidence type="ECO:0000256" key="1">
    <source>
        <dbReference type="ARBA" id="ARBA00004651"/>
    </source>
</evidence>
<keyword evidence="2" id="KW-1003">Cell membrane</keyword>